<dbReference type="EMBL" id="JARKIB010000264">
    <property type="protein sequence ID" value="KAJ7718555.1"/>
    <property type="molecule type" value="Genomic_DNA"/>
</dbReference>
<proteinExistence type="inferred from homology"/>
<dbReference type="InterPro" id="IPR012394">
    <property type="entry name" value="Aldehyde_DH_NAD(P)"/>
</dbReference>
<keyword evidence="3" id="KW-0520">NAD</keyword>
<comment type="caution">
    <text evidence="7">The sequence shown here is derived from an EMBL/GenBank/DDBJ whole genome shotgun (WGS) entry which is preliminary data.</text>
</comment>
<evidence type="ECO:0000313" key="7">
    <source>
        <dbReference type="EMBL" id="KAJ7718555.1"/>
    </source>
</evidence>
<evidence type="ECO:0000256" key="2">
    <source>
        <dbReference type="ARBA" id="ARBA00023002"/>
    </source>
</evidence>
<evidence type="ECO:0000256" key="5">
    <source>
        <dbReference type="PIRSR" id="PIRSR036492-1"/>
    </source>
</evidence>
<keyword evidence="2 4" id="KW-0560">Oxidoreductase</keyword>
<keyword evidence="8" id="KW-1185">Reference proteome</keyword>
<organism evidence="7 8">
    <name type="scientific">Mycena metata</name>
    <dbReference type="NCBI Taxonomy" id="1033252"/>
    <lineage>
        <taxon>Eukaryota</taxon>
        <taxon>Fungi</taxon>
        <taxon>Dikarya</taxon>
        <taxon>Basidiomycota</taxon>
        <taxon>Agaricomycotina</taxon>
        <taxon>Agaricomycetes</taxon>
        <taxon>Agaricomycetidae</taxon>
        <taxon>Agaricales</taxon>
        <taxon>Marasmiineae</taxon>
        <taxon>Mycenaceae</taxon>
        <taxon>Mycena</taxon>
    </lineage>
</organism>
<gene>
    <name evidence="7" type="ORF">B0H16DRAFT_422725</name>
</gene>
<dbReference type="PANTHER" id="PTHR43570:SF16">
    <property type="entry name" value="ALDEHYDE DEHYDROGENASE TYPE III, ISOFORM Q"/>
    <property type="match status" value="1"/>
</dbReference>
<evidence type="ECO:0000256" key="3">
    <source>
        <dbReference type="ARBA" id="ARBA00023027"/>
    </source>
</evidence>
<accession>A0AAD7MI39</accession>
<dbReference type="AlphaFoldDB" id="A0AAD7MI39"/>
<evidence type="ECO:0000256" key="1">
    <source>
        <dbReference type="ARBA" id="ARBA00009986"/>
    </source>
</evidence>
<dbReference type="InterPro" id="IPR016160">
    <property type="entry name" value="Ald_DH_CS_CYS"/>
</dbReference>
<sequence>MQFTTTPTSELPGIRETLRATFKAGTPQPIEWRRHQLHQLARMVQENAELFVQAIAQDVGKPKVETYFAEIGPIVQRCLLNAEKLEEWTSPVNLVVPDWQKPWSPTIYKGGKGTVLIIAPWNYPMILSLQPLVGAIAAGCCAVIKPSEIAPHYSTLLSELAPKYLESSAFRVVLGGVPETTKLLELQWDHIFYTGNSRVARIIARAAAQHLTPLTLELGGKCPVIIDPAYDLKIAARRTLWGKAQNCGQVCVAPDYVLIPRQSQDAFISALKEAYAEFFPAGSLSSESTSRIVSPEHHARIMDLLERTQGQVVFGGASSFQDLRIELTVVRDVSPTDSLMEGEIFGPILAVVPVDTVQQAIELVRDSKYPLVLYAFTESDTLKSEIVKGTLSGNVVFNDTFQQLAVNELPLGGVGESGYGRQILKYTFDEFSYERASIDMPKQAEPFLTVRYPPYTKENFGVMAATAFLDIPKGL</sequence>
<dbReference type="Proteomes" id="UP001215598">
    <property type="component" value="Unassembled WGS sequence"/>
</dbReference>
<dbReference type="FunFam" id="3.40.309.10:FF:000003">
    <property type="entry name" value="Aldehyde dehydrogenase"/>
    <property type="match status" value="1"/>
</dbReference>
<evidence type="ECO:0000256" key="4">
    <source>
        <dbReference type="PIRNR" id="PIRNR036492"/>
    </source>
</evidence>
<feature type="domain" description="Aldehyde dehydrogenase" evidence="6">
    <location>
        <begin position="21"/>
        <end position="433"/>
    </location>
</feature>
<dbReference type="PROSITE" id="PS00070">
    <property type="entry name" value="ALDEHYDE_DEHYDR_CYS"/>
    <property type="match status" value="1"/>
</dbReference>
<dbReference type="PIRSF" id="PIRSF036492">
    <property type="entry name" value="ALDH"/>
    <property type="match status" value="1"/>
</dbReference>
<protein>
    <recommendedName>
        <fullName evidence="4">Aldehyde dehydrogenase</fullName>
    </recommendedName>
</protein>
<dbReference type="InterPro" id="IPR015590">
    <property type="entry name" value="Aldehyde_DH_dom"/>
</dbReference>
<feature type="active site" evidence="5">
    <location>
        <position position="251"/>
    </location>
</feature>
<dbReference type="PANTHER" id="PTHR43570">
    <property type="entry name" value="ALDEHYDE DEHYDROGENASE"/>
    <property type="match status" value="1"/>
</dbReference>
<dbReference type="GO" id="GO:0006081">
    <property type="term" value="P:aldehyde metabolic process"/>
    <property type="evidence" value="ECO:0007669"/>
    <property type="project" value="InterPro"/>
</dbReference>
<dbReference type="SUPFAM" id="SSF53720">
    <property type="entry name" value="ALDH-like"/>
    <property type="match status" value="1"/>
</dbReference>
<dbReference type="GO" id="GO:0004029">
    <property type="term" value="F:aldehyde dehydrogenase (NAD+) activity"/>
    <property type="evidence" value="ECO:0007669"/>
    <property type="project" value="TreeGrafter"/>
</dbReference>
<dbReference type="Pfam" id="PF00171">
    <property type="entry name" value="Aldedh"/>
    <property type="match status" value="1"/>
</dbReference>
<dbReference type="GO" id="GO:0005737">
    <property type="term" value="C:cytoplasm"/>
    <property type="evidence" value="ECO:0007669"/>
    <property type="project" value="TreeGrafter"/>
</dbReference>
<reference evidence="7" key="1">
    <citation type="submission" date="2023-03" db="EMBL/GenBank/DDBJ databases">
        <title>Massive genome expansion in bonnet fungi (Mycena s.s.) driven by repeated elements and novel gene families across ecological guilds.</title>
        <authorList>
            <consortium name="Lawrence Berkeley National Laboratory"/>
            <person name="Harder C.B."/>
            <person name="Miyauchi S."/>
            <person name="Viragh M."/>
            <person name="Kuo A."/>
            <person name="Thoen E."/>
            <person name="Andreopoulos B."/>
            <person name="Lu D."/>
            <person name="Skrede I."/>
            <person name="Drula E."/>
            <person name="Henrissat B."/>
            <person name="Morin E."/>
            <person name="Kohler A."/>
            <person name="Barry K."/>
            <person name="LaButti K."/>
            <person name="Morin E."/>
            <person name="Salamov A."/>
            <person name="Lipzen A."/>
            <person name="Mereny Z."/>
            <person name="Hegedus B."/>
            <person name="Baldrian P."/>
            <person name="Stursova M."/>
            <person name="Weitz H."/>
            <person name="Taylor A."/>
            <person name="Grigoriev I.V."/>
            <person name="Nagy L.G."/>
            <person name="Martin F."/>
            <person name="Kauserud H."/>
        </authorList>
    </citation>
    <scope>NUCLEOTIDE SEQUENCE</scope>
    <source>
        <strain evidence="7">CBHHK182m</strain>
    </source>
</reference>
<name>A0AAD7MI39_9AGAR</name>
<dbReference type="InterPro" id="IPR016161">
    <property type="entry name" value="Ald_DH/histidinol_DH"/>
</dbReference>
<dbReference type="Gene3D" id="3.40.309.10">
    <property type="entry name" value="Aldehyde Dehydrogenase, Chain A, domain 2"/>
    <property type="match status" value="1"/>
</dbReference>
<dbReference type="Gene3D" id="3.40.605.10">
    <property type="entry name" value="Aldehyde Dehydrogenase, Chain A, domain 1"/>
    <property type="match status" value="1"/>
</dbReference>
<evidence type="ECO:0000313" key="8">
    <source>
        <dbReference type="Proteomes" id="UP001215598"/>
    </source>
</evidence>
<dbReference type="InterPro" id="IPR016162">
    <property type="entry name" value="Ald_DH_N"/>
</dbReference>
<evidence type="ECO:0000259" key="6">
    <source>
        <dbReference type="Pfam" id="PF00171"/>
    </source>
</evidence>
<dbReference type="FunFam" id="3.40.605.10:FF:000004">
    <property type="entry name" value="Aldehyde dehydrogenase"/>
    <property type="match status" value="1"/>
</dbReference>
<comment type="similarity">
    <text evidence="1 4">Belongs to the aldehyde dehydrogenase family.</text>
</comment>
<feature type="active site" evidence="5">
    <location>
        <position position="217"/>
    </location>
</feature>
<dbReference type="InterPro" id="IPR016163">
    <property type="entry name" value="Ald_DH_C"/>
</dbReference>